<evidence type="ECO:0000313" key="3">
    <source>
        <dbReference type="Proteomes" id="UP001589607"/>
    </source>
</evidence>
<evidence type="ECO:0000313" key="2">
    <source>
        <dbReference type="EMBL" id="MFB9097113.1"/>
    </source>
</evidence>
<dbReference type="PROSITE" id="PS51257">
    <property type="entry name" value="PROKAR_LIPOPROTEIN"/>
    <property type="match status" value="1"/>
</dbReference>
<protein>
    <recommendedName>
        <fullName evidence="4">Lipoprotein</fullName>
    </recommendedName>
</protein>
<keyword evidence="1" id="KW-0732">Signal</keyword>
<keyword evidence="3" id="KW-1185">Reference proteome</keyword>
<organism evidence="2 3">
    <name type="scientific">Flavobacterium jumunjinense</name>
    <dbReference type="NCBI Taxonomy" id="998845"/>
    <lineage>
        <taxon>Bacteria</taxon>
        <taxon>Pseudomonadati</taxon>
        <taxon>Bacteroidota</taxon>
        <taxon>Flavobacteriia</taxon>
        <taxon>Flavobacteriales</taxon>
        <taxon>Flavobacteriaceae</taxon>
        <taxon>Flavobacterium</taxon>
    </lineage>
</organism>
<sequence>MKLKKSLQSKLCLLFASLLLFSCSDNQEEISTSESLSQPKKETTILHFKTFEEFNKKIDELSNLEDGELDRWVYENNPNSLYFIASENESLNSLPNSYKAILNSNSEFILGNKVVWYHLGKLYEFKENDNINKLKQHPENLNAVGEINVTIQKLSNNNAQARTNIGQGQVEARHQLEFRGTQFKDCSNNYRTINGIYKYVHELMTVQSTYHLSGAYSRLYLRVKLEWYAGRRKWRSASEPRDININLNLTGTQLKFANGAIINATGSDNVNVNYTCSGDKTILLKTSDGYGREGGDPFWSVQTSGTIDHQLHGGYHSWLNYAVW</sequence>
<comment type="caution">
    <text evidence="2">The sequence shown here is derived from an EMBL/GenBank/DDBJ whole genome shotgun (WGS) entry which is preliminary data.</text>
</comment>
<dbReference type="RefSeq" id="WP_236453672.1">
    <property type="nucleotide sequence ID" value="NZ_CBCSGE010000038.1"/>
</dbReference>
<evidence type="ECO:0000256" key="1">
    <source>
        <dbReference type="SAM" id="SignalP"/>
    </source>
</evidence>
<dbReference type="EMBL" id="JBHMEY010000034">
    <property type="protein sequence ID" value="MFB9097113.1"/>
    <property type="molecule type" value="Genomic_DNA"/>
</dbReference>
<feature type="chain" id="PRO_5046711905" description="Lipoprotein" evidence="1">
    <location>
        <begin position="28"/>
        <end position="324"/>
    </location>
</feature>
<feature type="signal peptide" evidence="1">
    <location>
        <begin position="1"/>
        <end position="27"/>
    </location>
</feature>
<evidence type="ECO:0008006" key="4">
    <source>
        <dbReference type="Google" id="ProtNLM"/>
    </source>
</evidence>
<name>A0ABV5GP30_9FLAO</name>
<reference evidence="2 3" key="1">
    <citation type="submission" date="2024-09" db="EMBL/GenBank/DDBJ databases">
        <authorList>
            <person name="Sun Q."/>
            <person name="Mori K."/>
        </authorList>
    </citation>
    <scope>NUCLEOTIDE SEQUENCE [LARGE SCALE GENOMIC DNA]</scope>
    <source>
        <strain evidence="2 3">CECT 7955</strain>
    </source>
</reference>
<dbReference type="Proteomes" id="UP001589607">
    <property type="component" value="Unassembled WGS sequence"/>
</dbReference>
<accession>A0ABV5GP30</accession>
<gene>
    <name evidence="2" type="ORF">ACFFVF_11335</name>
</gene>
<proteinExistence type="predicted"/>